<organism evidence="1 2">
    <name type="scientific">Daphnia magna</name>
    <dbReference type="NCBI Taxonomy" id="35525"/>
    <lineage>
        <taxon>Eukaryota</taxon>
        <taxon>Metazoa</taxon>
        <taxon>Ecdysozoa</taxon>
        <taxon>Arthropoda</taxon>
        <taxon>Crustacea</taxon>
        <taxon>Branchiopoda</taxon>
        <taxon>Diplostraca</taxon>
        <taxon>Cladocera</taxon>
        <taxon>Anomopoda</taxon>
        <taxon>Daphniidae</taxon>
        <taxon>Daphnia</taxon>
    </lineage>
</organism>
<gene>
    <name evidence="1" type="ORF">OUZ56_011336</name>
</gene>
<evidence type="ECO:0000313" key="1">
    <source>
        <dbReference type="EMBL" id="KAK4006181.1"/>
    </source>
</evidence>
<protein>
    <submittedName>
        <fullName evidence="1">Uncharacterized protein</fullName>
    </submittedName>
</protein>
<reference evidence="1 2" key="1">
    <citation type="journal article" date="2023" name="Nucleic Acids Res.">
        <title>The hologenome of Daphnia magna reveals possible DNA methylation and microbiome-mediated evolution of the host genome.</title>
        <authorList>
            <person name="Chaturvedi A."/>
            <person name="Li X."/>
            <person name="Dhandapani V."/>
            <person name="Marshall H."/>
            <person name="Kissane S."/>
            <person name="Cuenca-Cambronero M."/>
            <person name="Asole G."/>
            <person name="Calvet F."/>
            <person name="Ruiz-Romero M."/>
            <person name="Marangio P."/>
            <person name="Guigo R."/>
            <person name="Rago D."/>
            <person name="Mirbahai L."/>
            <person name="Eastwood N."/>
            <person name="Colbourne J.K."/>
            <person name="Zhou J."/>
            <person name="Mallon E."/>
            <person name="Orsini L."/>
        </authorList>
    </citation>
    <scope>NUCLEOTIDE SEQUENCE [LARGE SCALE GENOMIC DNA]</scope>
    <source>
        <strain evidence="1">LRV0_1</strain>
    </source>
</reference>
<comment type="caution">
    <text evidence="1">The sequence shown here is derived from an EMBL/GenBank/DDBJ whole genome shotgun (WGS) entry which is preliminary data.</text>
</comment>
<accession>A0ABQ9YZU9</accession>
<keyword evidence="2" id="KW-1185">Reference proteome</keyword>
<evidence type="ECO:0000313" key="2">
    <source>
        <dbReference type="Proteomes" id="UP001234178"/>
    </source>
</evidence>
<name>A0ABQ9YZU9_9CRUS</name>
<dbReference type="Proteomes" id="UP001234178">
    <property type="component" value="Unassembled WGS sequence"/>
</dbReference>
<proteinExistence type="predicted"/>
<sequence length="116" mass="13376">MLKSFPNEYVALLGDLDPTLREVNYTKIRLCELEFKNSYFLIQLEVLIFWPLKMVGPGTFKKYRGIGSGRKSNFSKFSSERLALVGMKMRPPALNKRSTEADDGRAALYFMYSFSK</sequence>
<dbReference type="EMBL" id="JAOYFB010000002">
    <property type="protein sequence ID" value="KAK4006181.1"/>
    <property type="molecule type" value="Genomic_DNA"/>
</dbReference>